<evidence type="ECO:0008006" key="5">
    <source>
        <dbReference type="Google" id="ProtNLM"/>
    </source>
</evidence>
<evidence type="ECO:0000313" key="3">
    <source>
        <dbReference type="EMBL" id="PWY71027.1"/>
    </source>
</evidence>
<dbReference type="AlphaFoldDB" id="A0A317VDD8"/>
<dbReference type="EMBL" id="MSFL01000029">
    <property type="protein sequence ID" value="PWY71027.1"/>
    <property type="molecule type" value="Genomic_DNA"/>
</dbReference>
<feature type="coiled-coil region" evidence="1">
    <location>
        <begin position="132"/>
        <end position="159"/>
    </location>
</feature>
<protein>
    <recommendedName>
        <fullName evidence="5">BZIP domain-containing protein</fullName>
    </recommendedName>
</protein>
<dbReference type="STRING" id="1448321.A0A317VDD8"/>
<dbReference type="CDD" id="cd14688">
    <property type="entry name" value="bZIP_YAP"/>
    <property type="match status" value="1"/>
</dbReference>
<dbReference type="RefSeq" id="XP_025396129.1">
    <property type="nucleotide sequence ID" value="XM_025537994.1"/>
</dbReference>
<feature type="region of interest" description="Disordered" evidence="2">
    <location>
        <begin position="73"/>
        <end position="119"/>
    </location>
</feature>
<evidence type="ECO:0000256" key="2">
    <source>
        <dbReference type="SAM" id="MobiDB-lite"/>
    </source>
</evidence>
<reference evidence="3 4" key="1">
    <citation type="submission" date="2016-12" db="EMBL/GenBank/DDBJ databases">
        <title>The genomes of Aspergillus section Nigri reveals drivers in fungal speciation.</title>
        <authorList>
            <consortium name="DOE Joint Genome Institute"/>
            <person name="Vesth T.C."/>
            <person name="Nybo J."/>
            <person name="Theobald S."/>
            <person name="Brandl J."/>
            <person name="Frisvad J.C."/>
            <person name="Nielsen K.F."/>
            <person name="Lyhne E.K."/>
            <person name="Kogle M.E."/>
            <person name="Kuo A."/>
            <person name="Riley R."/>
            <person name="Clum A."/>
            <person name="Nolan M."/>
            <person name="Lipzen A."/>
            <person name="Salamov A."/>
            <person name="Henrissat B."/>
            <person name="Wiebenga A."/>
            <person name="De Vries R.P."/>
            <person name="Grigoriev I.V."/>
            <person name="Mortensen U.H."/>
            <person name="Andersen M.R."/>
            <person name="Baker S.E."/>
        </authorList>
    </citation>
    <scope>NUCLEOTIDE SEQUENCE [LARGE SCALE GENOMIC DNA]</scope>
    <source>
        <strain evidence="3 4">CBS 117.55</strain>
    </source>
</reference>
<dbReference type="PANTHER" id="PTHR40618:SF1">
    <property type="entry name" value="B-ZIP TRANSCRIPTION FACTOR (EUROFUNG)"/>
    <property type="match status" value="1"/>
</dbReference>
<feature type="compositionally biased region" description="Basic and acidic residues" evidence="2">
    <location>
        <begin position="105"/>
        <end position="119"/>
    </location>
</feature>
<evidence type="ECO:0000256" key="1">
    <source>
        <dbReference type="SAM" id="Coils"/>
    </source>
</evidence>
<organism evidence="3 4">
    <name type="scientific">Aspergillus heteromorphus CBS 117.55</name>
    <dbReference type="NCBI Taxonomy" id="1448321"/>
    <lineage>
        <taxon>Eukaryota</taxon>
        <taxon>Fungi</taxon>
        <taxon>Dikarya</taxon>
        <taxon>Ascomycota</taxon>
        <taxon>Pezizomycotina</taxon>
        <taxon>Eurotiomycetes</taxon>
        <taxon>Eurotiomycetidae</taxon>
        <taxon>Eurotiales</taxon>
        <taxon>Aspergillaceae</taxon>
        <taxon>Aspergillus</taxon>
        <taxon>Aspergillus subgen. Circumdati</taxon>
    </lineage>
</organism>
<dbReference type="PANTHER" id="PTHR40618">
    <property type="entry name" value="B-ZIP TRANSCRIPTION FACTOR (EUROFUNG)-RELATED"/>
    <property type="match status" value="1"/>
</dbReference>
<feature type="compositionally biased region" description="Polar residues" evidence="2">
    <location>
        <begin position="73"/>
        <end position="93"/>
    </location>
</feature>
<dbReference type="Proteomes" id="UP000247233">
    <property type="component" value="Unassembled WGS sequence"/>
</dbReference>
<feature type="region of interest" description="Disordered" evidence="2">
    <location>
        <begin position="195"/>
        <end position="251"/>
    </location>
</feature>
<name>A0A317VDD8_9EURO</name>
<evidence type="ECO:0000313" key="4">
    <source>
        <dbReference type="Proteomes" id="UP000247233"/>
    </source>
</evidence>
<comment type="caution">
    <text evidence="3">The sequence shown here is derived from an EMBL/GenBank/DDBJ whole genome shotgun (WGS) entry which is preliminary data.</text>
</comment>
<dbReference type="SUPFAM" id="SSF57959">
    <property type="entry name" value="Leucine zipper domain"/>
    <property type="match status" value="1"/>
</dbReference>
<dbReference type="InterPro" id="IPR046347">
    <property type="entry name" value="bZIP_sf"/>
</dbReference>
<feature type="compositionally biased region" description="Pro residues" evidence="2">
    <location>
        <begin position="209"/>
        <end position="218"/>
    </location>
</feature>
<dbReference type="VEuPathDB" id="FungiDB:BO70DRAFT_126994"/>
<keyword evidence="4" id="KW-1185">Reference proteome</keyword>
<feature type="compositionally biased region" description="Low complexity" evidence="2">
    <location>
        <begin position="236"/>
        <end position="251"/>
    </location>
</feature>
<sequence>MSLQMATHDSYAAIPDPGVSDLDRLLSASSYPVNRSVVRPVQLDVEQPPLYGGYGEVQVDEAIEEQPIIQIDPSTESDLTIPTRRSSEANASRTMVAPKKRGRPRKSETDLTGERPEERRRAQIRIAQRAYRDRKEAALSRYEARILELETAMKKMNATIFTFGDHLAHSGVIASDSSLRSHLHDTLQTCKTLADGCISPSPEESDTTPPQPPPPPSPHTAITLTPPRPSAPTPPSSSTTPTSPSSHSQPS</sequence>
<keyword evidence="1" id="KW-0175">Coiled coil</keyword>
<dbReference type="GeneID" id="37060231"/>
<feature type="compositionally biased region" description="Pro residues" evidence="2">
    <location>
        <begin position="226"/>
        <end position="235"/>
    </location>
</feature>
<dbReference type="Gene3D" id="1.20.5.170">
    <property type="match status" value="1"/>
</dbReference>
<accession>A0A317VDD8</accession>
<proteinExistence type="predicted"/>
<dbReference type="GO" id="GO:0003700">
    <property type="term" value="F:DNA-binding transcription factor activity"/>
    <property type="evidence" value="ECO:0007669"/>
    <property type="project" value="InterPro"/>
</dbReference>
<gene>
    <name evidence="3" type="ORF">BO70DRAFT_126994</name>
</gene>